<name>A0ACC2WUI4_9TREE</name>
<dbReference type="Proteomes" id="UP001243375">
    <property type="component" value="Unassembled WGS sequence"/>
</dbReference>
<evidence type="ECO:0000313" key="2">
    <source>
        <dbReference type="Proteomes" id="UP001243375"/>
    </source>
</evidence>
<gene>
    <name evidence="1" type="ORF">QFC22_005206</name>
</gene>
<reference evidence="1" key="1">
    <citation type="submission" date="2023-04" db="EMBL/GenBank/DDBJ databases">
        <title>Draft Genome sequencing of Naganishia species isolated from polar environments using Oxford Nanopore Technology.</title>
        <authorList>
            <person name="Leo P."/>
            <person name="Venkateswaran K."/>
        </authorList>
    </citation>
    <scope>NUCLEOTIDE SEQUENCE</scope>
    <source>
        <strain evidence="1">MNA-CCFEE 5425</strain>
    </source>
</reference>
<protein>
    <submittedName>
        <fullName evidence="1">Uncharacterized protein</fullName>
    </submittedName>
</protein>
<sequence>MQTDAALTENPFAPSYNRDSAYQHMGYLPIQRGNQYPQRQQTPVGEAAIPLQHSPAFSNQGVGHAANAPGRTVDDIDAEMDKVAANLEKWLAVAKNLEEERSRLGLEGENDDNLSRSGSPRPLSSQLVLHRPLVEDNEAGDGVSDSGEEDNNSQVIREINGRRLGSFPRSPRSGSFYAGNGVTIRHRRGNDGLSTIHIQIDTPEESDASDNDDDDVTAGQPQAVAPYVANEGRRRARRPHRIR</sequence>
<dbReference type="EMBL" id="JASBWU010000016">
    <property type="protein sequence ID" value="KAJ9115448.1"/>
    <property type="molecule type" value="Genomic_DNA"/>
</dbReference>
<organism evidence="1 2">
    <name type="scientific">Naganishia vaughanmartiniae</name>
    <dbReference type="NCBI Taxonomy" id="1424756"/>
    <lineage>
        <taxon>Eukaryota</taxon>
        <taxon>Fungi</taxon>
        <taxon>Dikarya</taxon>
        <taxon>Basidiomycota</taxon>
        <taxon>Agaricomycotina</taxon>
        <taxon>Tremellomycetes</taxon>
        <taxon>Filobasidiales</taxon>
        <taxon>Filobasidiaceae</taxon>
        <taxon>Naganishia</taxon>
    </lineage>
</organism>
<proteinExistence type="predicted"/>
<accession>A0ACC2WUI4</accession>
<comment type="caution">
    <text evidence="1">The sequence shown here is derived from an EMBL/GenBank/DDBJ whole genome shotgun (WGS) entry which is preliminary data.</text>
</comment>
<keyword evidence="2" id="KW-1185">Reference proteome</keyword>
<evidence type="ECO:0000313" key="1">
    <source>
        <dbReference type="EMBL" id="KAJ9115448.1"/>
    </source>
</evidence>